<keyword evidence="2 11" id="KW-0808">Transferase</keyword>
<protein>
    <recommendedName>
        <fullName evidence="1">ribose-phosphate diphosphokinase</fullName>
        <ecNumber evidence="1">2.7.6.1</ecNumber>
    </recommendedName>
</protein>
<dbReference type="InterPro" id="IPR029057">
    <property type="entry name" value="PRTase-like"/>
</dbReference>
<dbReference type="NCBIfam" id="NF005299">
    <property type="entry name" value="PRK06827.1"/>
    <property type="match status" value="1"/>
</dbReference>
<keyword evidence="3 8" id="KW-0545">Nucleotide biosynthesis</keyword>
<dbReference type="InterPro" id="IPR000836">
    <property type="entry name" value="PRTase_dom"/>
</dbReference>
<dbReference type="EC" id="2.7.6.1" evidence="1"/>
<keyword evidence="5 11" id="KW-0418">Kinase</keyword>
<dbReference type="SUPFAM" id="SSF53271">
    <property type="entry name" value="PRTase-like"/>
    <property type="match status" value="2"/>
</dbReference>
<dbReference type="GO" id="GO:0000287">
    <property type="term" value="F:magnesium ion binding"/>
    <property type="evidence" value="ECO:0007669"/>
    <property type="project" value="InterPro"/>
</dbReference>
<evidence type="ECO:0000313" key="11">
    <source>
        <dbReference type="EMBL" id="QEN08578.1"/>
    </source>
</evidence>
<dbReference type="GO" id="GO:0016301">
    <property type="term" value="F:kinase activity"/>
    <property type="evidence" value="ECO:0007669"/>
    <property type="project" value="UniProtKB-KW"/>
</dbReference>
<dbReference type="Gene3D" id="3.40.50.2020">
    <property type="match status" value="2"/>
</dbReference>
<dbReference type="AlphaFoldDB" id="A0A5C1QMM2"/>
<dbReference type="RefSeq" id="WP_149486659.1">
    <property type="nucleotide sequence ID" value="NZ_CP036150.1"/>
</dbReference>
<keyword evidence="6" id="KW-0067">ATP-binding</keyword>
<dbReference type="Pfam" id="PF13793">
    <property type="entry name" value="Pribosyltran_N"/>
    <property type="match status" value="1"/>
</dbReference>
<keyword evidence="4" id="KW-0547">Nucleotide-binding</keyword>
<comment type="similarity">
    <text evidence="8">Belongs to the ribose-phosphate pyrophosphokinase family.</text>
</comment>
<evidence type="ECO:0000259" key="10">
    <source>
        <dbReference type="Pfam" id="PF13793"/>
    </source>
</evidence>
<dbReference type="Pfam" id="PF00156">
    <property type="entry name" value="Pribosyltran"/>
    <property type="match status" value="1"/>
</dbReference>
<dbReference type="GO" id="GO:0005524">
    <property type="term" value="F:ATP binding"/>
    <property type="evidence" value="ECO:0007669"/>
    <property type="project" value="UniProtKB-KW"/>
</dbReference>
<dbReference type="Proteomes" id="UP000324209">
    <property type="component" value="Chromosome"/>
</dbReference>
<dbReference type="InterPro" id="IPR029099">
    <property type="entry name" value="Pribosyltran_N"/>
</dbReference>
<sequence length="411" mass="45991">MSFSKPTSLGVIACPGGEQFADEITSHLKTIYRTRFEKKVSYISRLYNMDREEVGKQSNFASDVISHRVSAVGDSLSYRSPSFKIPCKVTKFANGEIKTEILRSIRGADIYIVQDMANNTPIRYAGSDEKVVCSVNDHLMSLFVTIDAAMQSGARRVSLVLPTYPYSRQHKSKGREGLTASTLGRMFENMGVERIITLDIHSKEISHCFHKLSLENLHASYQILRQLSGKINMMEEDLVVVSPDTGAIERNKFYANSLKKPLALLYKERDYSKLTRSAADSNITSARLLGDVDGKTVFMADDMLGTGGTLIKAMKLIRELGAKKIICSVSLPMFSGSAVEHFDEAYKEGYFDYIVGTNAVTLPEEILSKEWFFSASVSNLFARSISRVHHNRSVSPLLDNSKMIQRMLKKK</sequence>
<dbReference type="KEGG" id="ock:EXM22_11495"/>
<dbReference type="EMBL" id="CP036150">
    <property type="protein sequence ID" value="QEN08578.1"/>
    <property type="molecule type" value="Genomic_DNA"/>
</dbReference>
<evidence type="ECO:0000256" key="2">
    <source>
        <dbReference type="ARBA" id="ARBA00022679"/>
    </source>
</evidence>
<evidence type="ECO:0000259" key="9">
    <source>
        <dbReference type="Pfam" id="PF00156"/>
    </source>
</evidence>
<feature type="domain" description="Ribose-phosphate pyrophosphokinase N-terminal" evidence="10">
    <location>
        <begin position="85"/>
        <end position="191"/>
    </location>
</feature>
<gene>
    <name evidence="11" type="primary">prs</name>
    <name evidence="11" type="ORF">EXM22_11495</name>
</gene>
<dbReference type="GO" id="GO:0002189">
    <property type="term" value="C:ribose phosphate diphosphokinase complex"/>
    <property type="evidence" value="ECO:0007669"/>
    <property type="project" value="TreeGrafter"/>
</dbReference>
<dbReference type="FunFam" id="3.40.50.2020:FF:000014">
    <property type="entry name" value="Ribose-phosphate pyrophosphokinase 1"/>
    <property type="match status" value="1"/>
</dbReference>
<dbReference type="CDD" id="cd06223">
    <property type="entry name" value="PRTases_typeI"/>
    <property type="match status" value="1"/>
</dbReference>
<keyword evidence="12" id="KW-1185">Reference proteome</keyword>
<dbReference type="GO" id="GO:0005737">
    <property type="term" value="C:cytoplasm"/>
    <property type="evidence" value="ECO:0007669"/>
    <property type="project" value="TreeGrafter"/>
</dbReference>
<dbReference type="InterPro" id="IPR005946">
    <property type="entry name" value="Rib-P_diPkinase"/>
</dbReference>
<dbReference type="PANTHER" id="PTHR10210">
    <property type="entry name" value="RIBOSE-PHOSPHATE DIPHOSPHOKINASE FAMILY MEMBER"/>
    <property type="match status" value="1"/>
</dbReference>
<reference evidence="11 12" key="1">
    <citation type="submission" date="2019-02" db="EMBL/GenBank/DDBJ databases">
        <title>Complete Genome Sequence and Methylome Analysis of free living Spirochaetas.</title>
        <authorList>
            <person name="Fomenkov A."/>
            <person name="Dubinina G."/>
            <person name="Leshcheva N."/>
            <person name="Mikheeva N."/>
            <person name="Grabovich M."/>
            <person name="Vincze T."/>
            <person name="Roberts R.J."/>
        </authorList>
    </citation>
    <scope>NUCLEOTIDE SEQUENCE [LARGE SCALE GENOMIC DNA]</scope>
    <source>
        <strain evidence="11 12">K2</strain>
    </source>
</reference>
<comment type="catalytic activity">
    <reaction evidence="7">
        <text>D-ribose 5-phosphate + ATP = 5-phospho-alpha-D-ribose 1-diphosphate + AMP + H(+)</text>
        <dbReference type="Rhea" id="RHEA:15609"/>
        <dbReference type="ChEBI" id="CHEBI:15378"/>
        <dbReference type="ChEBI" id="CHEBI:30616"/>
        <dbReference type="ChEBI" id="CHEBI:58017"/>
        <dbReference type="ChEBI" id="CHEBI:78346"/>
        <dbReference type="ChEBI" id="CHEBI:456215"/>
        <dbReference type="EC" id="2.7.6.1"/>
    </reaction>
</comment>
<evidence type="ECO:0000256" key="1">
    <source>
        <dbReference type="ARBA" id="ARBA00013247"/>
    </source>
</evidence>
<dbReference type="OrthoDB" id="9777067at2"/>
<dbReference type="GO" id="GO:0004749">
    <property type="term" value="F:ribose phosphate diphosphokinase activity"/>
    <property type="evidence" value="ECO:0007669"/>
    <property type="project" value="UniProtKB-EC"/>
</dbReference>
<organism evidence="11 12">
    <name type="scientific">Oceanispirochaeta crateris</name>
    <dbReference type="NCBI Taxonomy" id="2518645"/>
    <lineage>
        <taxon>Bacteria</taxon>
        <taxon>Pseudomonadati</taxon>
        <taxon>Spirochaetota</taxon>
        <taxon>Spirochaetia</taxon>
        <taxon>Spirochaetales</taxon>
        <taxon>Spirochaetaceae</taxon>
        <taxon>Oceanispirochaeta</taxon>
    </lineage>
</organism>
<dbReference type="SMART" id="SM01400">
    <property type="entry name" value="Pribosyltran_N"/>
    <property type="match status" value="1"/>
</dbReference>
<evidence type="ECO:0000256" key="3">
    <source>
        <dbReference type="ARBA" id="ARBA00022727"/>
    </source>
</evidence>
<name>A0A5C1QMM2_9SPIO</name>
<dbReference type="GO" id="GO:0006164">
    <property type="term" value="P:purine nucleotide biosynthetic process"/>
    <property type="evidence" value="ECO:0007669"/>
    <property type="project" value="TreeGrafter"/>
</dbReference>
<feature type="domain" description="Phosphoribosyltransferase" evidence="9">
    <location>
        <begin position="213"/>
        <end position="335"/>
    </location>
</feature>
<dbReference type="PANTHER" id="PTHR10210:SF32">
    <property type="entry name" value="RIBOSE-PHOSPHATE PYROPHOSPHOKINASE 2"/>
    <property type="match status" value="1"/>
</dbReference>
<evidence type="ECO:0000256" key="4">
    <source>
        <dbReference type="ARBA" id="ARBA00022741"/>
    </source>
</evidence>
<accession>A0A5C1QMM2</accession>
<evidence type="ECO:0000256" key="6">
    <source>
        <dbReference type="ARBA" id="ARBA00022840"/>
    </source>
</evidence>
<evidence type="ECO:0000256" key="5">
    <source>
        <dbReference type="ARBA" id="ARBA00022777"/>
    </source>
</evidence>
<evidence type="ECO:0000256" key="8">
    <source>
        <dbReference type="RuleBase" id="RU004324"/>
    </source>
</evidence>
<dbReference type="GO" id="GO:0006015">
    <property type="term" value="P:5-phosphoribose 1-diphosphate biosynthetic process"/>
    <property type="evidence" value="ECO:0007669"/>
    <property type="project" value="TreeGrafter"/>
</dbReference>
<dbReference type="NCBIfam" id="TIGR01251">
    <property type="entry name" value="ribP_PPkin"/>
    <property type="match status" value="1"/>
</dbReference>
<evidence type="ECO:0000256" key="7">
    <source>
        <dbReference type="ARBA" id="ARBA00049535"/>
    </source>
</evidence>
<proteinExistence type="inferred from homology"/>
<evidence type="ECO:0000313" key="12">
    <source>
        <dbReference type="Proteomes" id="UP000324209"/>
    </source>
</evidence>